<organism evidence="2 3">
    <name type="scientific">Fusarium solani</name>
    <name type="common">Filamentous fungus</name>
    <dbReference type="NCBI Taxonomy" id="169388"/>
    <lineage>
        <taxon>Eukaryota</taxon>
        <taxon>Fungi</taxon>
        <taxon>Dikarya</taxon>
        <taxon>Ascomycota</taxon>
        <taxon>Pezizomycotina</taxon>
        <taxon>Sordariomycetes</taxon>
        <taxon>Hypocreomycetidae</taxon>
        <taxon>Hypocreales</taxon>
        <taxon>Nectriaceae</taxon>
        <taxon>Fusarium</taxon>
        <taxon>Fusarium solani species complex</taxon>
    </lineage>
</organism>
<dbReference type="OrthoDB" id="7464126at2759"/>
<proteinExistence type="predicted"/>
<feature type="region of interest" description="Disordered" evidence="1">
    <location>
        <begin position="1"/>
        <end position="59"/>
    </location>
</feature>
<comment type="caution">
    <text evidence="2">The sequence shown here is derived from an EMBL/GenBank/DDBJ whole genome shotgun (WGS) entry which is preliminary data.</text>
</comment>
<name>A0A9P9KCI3_FUSSL</name>
<dbReference type="EMBL" id="JAGTJS010000015">
    <property type="protein sequence ID" value="KAH7248009.1"/>
    <property type="molecule type" value="Genomic_DNA"/>
</dbReference>
<keyword evidence="3" id="KW-1185">Reference proteome</keyword>
<evidence type="ECO:0000313" key="3">
    <source>
        <dbReference type="Proteomes" id="UP000736672"/>
    </source>
</evidence>
<feature type="compositionally biased region" description="Low complexity" evidence="1">
    <location>
        <begin position="37"/>
        <end position="46"/>
    </location>
</feature>
<accession>A0A9P9KCI3</accession>
<dbReference type="Proteomes" id="UP000736672">
    <property type="component" value="Unassembled WGS sequence"/>
</dbReference>
<dbReference type="AlphaFoldDB" id="A0A9P9KCI3"/>
<gene>
    <name evidence="2" type="ORF">B0J15DRAFT_68542</name>
</gene>
<reference evidence="2" key="1">
    <citation type="journal article" date="2021" name="Nat. Commun.">
        <title>Genetic determinants of endophytism in the Arabidopsis root mycobiome.</title>
        <authorList>
            <person name="Mesny F."/>
            <person name="Miyauchi S."/>
            <person name="Thiergart T."/>
            <person name="Pickel B."/>
            <person name="Atanasova L."/>
            <person name="Karlsson M."/>
            <person name="Huettel B."/>
            <person name="Barry K.W."/>
            <person name="Haridas S."/>
            <person name="Chen C."/>
            <person name="Bauer D."/>
            <person name="Andreopoulos W."/>
            <person name="Pangilinan J."/>
            <person name="LaButti K."/>
            <person name="Riley R."/>
            <person name="Lipzen A."/>
            <person name="Clum A."/>
            <person name="Drula E."/>
            <person name="Henrissat B."/>
            <person name="Kohler A."/>
            <person name="Grigoriev I.V."/>
            <person name="Martin F.M."/>
            <person name="Hacquard S."/>
        </authorList>
    </citation>
    <scope>NUCLEOTIDE SEQUENCE</scope>
    <source>
        <strain evidence="2">FSSC 5 MPI-SDFR-AT-0091</strain>
    </source>
</reference>
<sequence length="240" mass="27543">MFTIHMSNRRPPEASLLIDFSDSSEDEKSKRPESEAAEPASPPDSSTQPQLTRRDENTSPTYITAMRISRCSHLCRCRCHSSQNRSRKANWAIPFIGSLLVEYRSAPRTQQAACSHKHCSATTDTAFEFKYYPPAWLWEGMVSFGASYHKAIGLQVALRPKRVLPPINPFFLSIIGPFENFCDAIRTGFLRVYPDDELVQHNVIELLLRCNKLAHVEVILHLWREFLPLLNFPRYQSFPC</sequence>
<evidence type="ECO:0000256" key="1">
    <source>
        <dbReference type="SAM" id="MobiDB-lite"/>
    </source>
</evidence>
<evidence type="ECO:0000313" key="2">
    <source>
        <dbReference type="EMBL" id="KAH7248009.1"/>
    </source>
</evidence>
<protein>
    <submittedName>
        <fullName evidence="2">Uncharacterized protein</fullName>
    </submittedName>
</protein>